<dbReference type="AlphaFoldDB" id="A0A4R9JXU7"/>
<dbReference type="RefSeq" id="WP_135624500.1">
    <property type="nucleotide sequence ID" value="NZ_RQGD01000035.1"/>
</dbReference>
<comment type="caution">
    <text evidence="2">The sequence shown here is derived from an EMBL/GenBank/DDBJ whole genome shotgun (WGS) entry which is preliminary data.</text>
</comment>
<organism evidence="2 3">
    <name type="scientific">Leptospira ognonensis</name>
    <dbReference type="NCBI Taxonomy" id="2484945"/>
    <lineage>
        <taxon>Bacteria</taxon>
        <taxon>Pseudomonadati</taxon>
        <taxon>Spirochaetota</taxon>
        <taxon>Spirochaetia</taxon>
        <taxon>Leptospirales</taxon>
        <taxon>Leptospiraceae</taxon>
        <taxon>Leptospira</taxon>
    </lineage>
</organism>
<keyword evidence="3" id="KW-1185">Reference proteome</keyword>
<dbReference type="OrthoDB" id="336948at2"/>
<evidence type="ECO:0000313" key="3">
    <source>
        <dbReference type="Proteomes" id="UP000297693"/>
    </source>
</evidence>
<dbReference type="EMBL" id="RQGD01000035">
    <property type="protein sequence ID" value="TGL57377.1"/>
    <property type="molecule type" value="Genomic_DNA"/>
</dbReference>
<gene>
    <name evidence="2" type="ORF">EHQ58_13880</name>
</gene>
<proteinExistence type="predicted"/>
<sequence length="351" mass="39565">MKFLSFIIAAFTLFYFPLFSQTKSNTHFMGSSNLFMPSTEDVGEKNLVFRFNHRFGNAKAGFEDFYGLDQGANTQLALDYGLTDKWMVGIARTSQQKTWELRSKYRLISQDAFPFTVSLFGVVGQETSDQSYTYAYFNRPWTGVSAVDTKLNRDLNTYELTDHDKKSMLGSVLISRKFTDSISLQVSPMIVHRNFTPANTNNERTGVDVGGRFKISTRIDLSFNAIFTSKRDFVGDSYATESQKTSVNGVTQLSSDQINSGLANGTVTPSEILIRNVLLDEPVKHKFVPFGIGLDIETGGHVFQVFVSNNRTLAQTQLLRGADYDFMKKEFCLGFNIMRQFSLASSEKEAW</sequence>
<name>A0A4R9JXU7_9LEPT</name>
<evidence type="ECO:0000259" key="1">
    <source>
        <dbReference type="Pfam" id="PF19089"/>
    </source>
</evidence>
<dbReference type="Proteomes" id="UP000297693">
    <property type="component" value="Unassembled WGS sequence"/>
</dbReference>
<accession>A0A4R9JXU7</accession>
<evidence type="ECO:0000313" key="2">
    <source>
        <dbReference type="EMBL" id="TGL57377.1"/>
    </source>
</evidence>
<dbReference type="InterPro" id="IPR045916">
    <property type="entry name" value="DUF5777"/>
</dbReference>
<protein>
    <recommendedName>
        <fullName evidence="1">DUF5777 domain-containing protein</fullName>
    </recommendedName>
</protein>
<reference evidence="2" key="1">
    <citation type="journal article" date="2019" name="PLoS Negl. Trop. Dis.">
        <title>Revisiting the worldwide diversity of Leptospira species in the environment.</title>
        <authorList>
            <person name="Vincent A.T."/>
            <person name="Schiettekatte O."/>
            <person name="Bourhy P."/>
            <person name="Veyrier F.J."/>
            <person name="Picardeau M."/>
        </authorList>
    </citation>
    <scope>NUCLEOTIDE SEQUENCE [LARGE SCALE GENOMIC DNA]</scope>
    <source>
        <strain evidence="2">201702476</strain>
    </source>
</reference>
<feature type="domain" description="DUF5777" evidence="1">
    <location>
        <begin position="28"/>
        <end position="341"/>
    </location>
</feature>
<dbReference type="Pfam" id="PF19089">
    <property type="entry name" value="DUF5777"/>
    <property type="match status" value="1"/>
</dbReference>